<accession>A0ABT2WXG2</accession>
<name>A0ABT2WXG2_9RHOB</name>
<evidence type="ECO:0000313" key="1">
    <source>
        <dbReference type="EMBL" id="MCU9840601.1"/>
    </source>
</evidence>
<gene>
    <name evidence="1" type="ORF">OEZ49_22950</name>
</gene>
<proteinExistence type="predicted"/>
<comment type="caution">
    <text evidence="1">The sequence shown here is derived from an EMBL/GenBank/DDBJ whole genome shotgun (WGS) entry which is preliminary data.</text>
</comment>
<evidence type="ECO:0000313" key="2">
    <source>
        <dbReference type="Proteomes" id="UP001321014"/>
    </source>
</evidence>
<keyword evidence="2" id="KW-1185">Reference proteome</keyword>
<organism evidence="1 2">
    <name type="scientific">Ruegeria marisflavi</name>
    <dbReference type="NCBI Taxonomy" id="2984152"/>
    <lineage>
        <taxon>Bacteria</taxon>
        <taxon>Pseudomonadati</taxon>
        <taxon>Pseudomonadota</taxon>
        <taxon>Alphaproteobacteria</taxon>
        <taxon>Rhodobacterales</taxon>
        <taxon>Roseobacteraceae</taxon>
        <taxon>Ruegeria</taxon>
    </lineage>
</organism>
<dbReference type="Proteomes" id="UP001321014">
    <property type="component" value="Unassembled WGS sequence"/>
</dbReference>
<dbReference type="EMBL" id="JAOVQN010000059">
    <property type="protein sequence ID" value="MCU9840601.1"/>
    <property type="molecule type" value="Genomic_DNA"/>
</dbReference>
<protein>
    <submittedName>
        <fullName evidence="1">Uncharacterized protein</fullName>
    </submittedName>
</protein>
<sequence>MTIAVSFHLLPSQQRNKIGHHPSSGYFPVKNPSARRAGASVRLGVALGWICRECRSYVLLAQYNAATRAYR</sequence>
<reference evidence="1 2" key="1">
    <citation type="submission" date="2022-10" db="EMBL/GenBank/DDBJ databases">
        <title>Ruegeria sp. nov., isolated from ocean surface water.</title>
        <authorList>
            <person name="He W."/>
            <person name="Wang L."/>
            <person name="Zhang D.-F."/>
        </authorList>
    </citation>
    <scope>NUCLEOTIDE SEQUENCE [LARGE SCALE GENOMIC DNA]</scope>
    <source>
        <strain evidence="1 2">WL0004</strain>
    </source>
</reference>